<dbReference type="PANTHER" id="PTHR37781:SF1">
    <property type="entry name" value="ADR380WP"/>
    <property type="match status" value="1"/>
</dbReference>
<keyword evidence="3" id="KW-1185">Reference proteome</keyword>
<feature type="region of interest" description="Disordered" evidence="1">
    <location>
        <begin position="1"/>
        <end position="59"/>
    </location>
</feature>
<feature type="compositionally biased region" description="Low complexity" evidence="1">
    <location>
        <begin position="223"/>
        <end position="243"/>
    </location>
</feature>
<dbReference type="AlphaFoldDB" id="S3C332"/>
<dbReference type="eggNOG" id="ENOG502QZN7">
    <property type="taxonomic scope" value="Eukaryota"/>
</dbReference>
<dbReference type="PANTHER" id="PTHR37781">
    <property type="entry name" value="TFIIH COMPLEX SUBUNIT"/>
    <property type="match status" value="1"/>
</dbReference>
<name>S3C332_OPHP1</name>
<evidence type="ECO:0000313" key="3">
    <source>
        <dbReference type="Proteomes" id="UP000016923"/>
    </source>
</evidence>
<dbReference type="EMBL" id="KE148149">
    <property type="protein sequence ID" value="EPE07944.1"/>
    <property type="molecule type" value="Genomic_DNA"/>
</dbReference>
<evidence type="ECO:0000256" key="1">
    <source>
        <dbReference type="SAM" id="MobiDB-lite"/>
    </source>
</evidence>
<sequence>MAENHGLPSSPGPGGFVQEQLGAGFMSPSPNLASNSARARTAADLPHPRGRALPSGSSKENLVRRYASERILNISRRFIKKYSITDPSDTVVGYKSMGELCADVDVVLNNLWKSGTPNLQIQYLLNIGSELITWMDGFAPSPRATLAILRKLDYCFASLLGGEDLETKEPLPGFEQGVRRAGMTQTDMVRCRSIAELSRITVVDVFQRGPPDPLDEGGGTNIPQTPRSSRTQRTPKTPTTPSTFKETIVDTDTDTETMETDTETETLPGTATRETTVELEDAYPEYDNDDSDMDEDEQMGVGQVYEYTLVKLGQALGEGYGRIGDFAPPAPPEQPCASNPANNMDLGLGDNDDDEY</sequence>
<dbReference type="Pfam" id="PF17110">
    <property type="entry name" value="TFB6"/>
    <property type="match status" value="1"/>
</dbReference>
<protein>
    <submittedName>
        <fullName evidence="2">Meiotic recombination protein dmc1</fullName>
    </submittedName>
</protein>
<dbReference type="Proteomes" id="UP000016923">
    <property type="component" value="Unassembled WGS sequence"/>
</dbReference>
<proteinExistence type="predicted"/>
<dbReference type="VEuPathDB" id="FungiDB:F503_00727"/>
<reference evidence="2 3" key="1">
    <citation type="journal article" date="2013" name="BMC Genomics">
        <title>The genome and transcriptome of the pine saprophyte Ophiostoma piceae, and a comparison with the bark beetle-associated pine pathogen Grosmannia clavigera.</title>
        <authorList>
            <person name="Haridas S."/>
            <person name="Wang Y."/>
            <person name="Lim L."/>
            <person name="Massoumi Alamouti S."/>
            <person name="Jackman S."/>
            <person name="Docking R."/>
            <person name="Robertson G."/>
            <person name="Birol I."/>
            <person name="Bohlmann J."/>
            <person name="Breuil C."/>
        </authorList>
    </citation>
    <scope>NUCLEOTIDE SEQUENCE [LARGE SCALE GENOMIC DNA]</scope>
    <source>
        <strain evidence="2 3">UAMH 11346</strain>
    </source>
</reference>
<dbReference type="GO" id="GO:0005675">
    <property type="term" value="C:transcription factor TFIIH holo complex"/>
    <property type="evidence" value="ECO:0007669"/>
    <property type="project" value="TreeGrafter"/>
</dbReference>
<dbReference type="HOGENOM" id="CLU_062681_0_0_1"/>
<gene>
    <name evidence="2" type="ORF">F503_00727</name>
</gene>
<feature type="region of interest" description="Disordered" evidence="1">
    <location>
        <begin position="208"/>
        <end position="245"/>
    </location>
</feature>
<evidence type="ECO:0000313" key="2">
    <source>
        <dbReference type="EMBL" id="EPE07944.1"/>
    </source>
</evidence>
<feature type="compositionally biased region" description="Polar residues" evidence="1">
    <location>
        <begin position="28"/>
        <end position="38"/>
    </location>
</feature>
<dbReference type="STRING" id="1262450.S3C332"/>
<feature type="region of interest" description="Disordered" evidence="1">
    <location>
        <begin position="323"/>
        <end position="356"/>
    </location>
</feature>
<organism evidence="2 3">
    <name type="scientific">Ophiostoma piceae (strain UAMH 11346)</name>
    <name type="common">Sap stain fungus</name>
    <dbReference type="NCBI Taxonomy" id="1262450"/>
    <lineage>
        <taxon>Eukaryota</taxon>
        <taxon>Fungi</taxon>
        <taxon>Dikarya</taxon>
        <taxon>Ascomycota</taxon>
        <taxon>Pezizomycotina</taxon>
        <taxon>Sordariomycetes</taxon>
        <taxon>Sordariomycetidae</taxon>
        <taxon>Ophiostomatales</taxon>
        <taxon>Ophiostomataceae</taxon>
        <taxon>Ophiostoma</taxon>
    </lineage>
</organism>
<dbReference type="InterPro" id="IPR031349">
    <property type="entry name" value="Tfb6"/>
</dbReference>
<dbReference type="OrthoDB" id="5420410at2759"/>
<accession>S3C332</accession>